<sequence length="228" mass="24642">MTQQPCRAWQAPVHARMLIAAAAALCIAAPHPAAAQAASVNPPRVMMIIGGFAEDRAGDAVARNHKERLSLVLQLDTPPLAASVKARVVTLFPLIEEAARTVDIDSALLMAVIDVESGGDPQAISKQGAAGLMQLMPATGRLYGAIDPFDPRQNVVAGARLLRRLLTRFGSLELALAAYNAGEDAVRRSGGAIPRYRETQRYVPQVVERYEHYLQAVQSMREQPYPAR</sequence>
<feature type="domain" description="Transglycosylase SLT" evidence="3">
    <location>
        <begin position="94"/>
        <end position="190"/>
    </location>
</feature>
<dbReference type="InterPro" id="IPR023346">
    <property type="entry name" value="Lysozyme-like_dom_sf"/>
</dbReference>
<organism evidence="4 5">
    <name type="scientific">Paraburkholderia humisilvae</name>
    <dbReference type="NCBI Taxonomy" id="627669"/>
    <lineage>
        <taxon>Bacteria</taxon>
        <taxon>Pseudomonadati</taxon>
        <taxon>Pseudomonadota</taxon>
        <taxon>Betaproteobacteria</taxon>
        <taxon>Burkholderiales</taxon>
        <taxon>Burkholderiaceae</taxon>
        <taxon>Paraburkholderia</taxon>
    </lineage>
</organism>
<evidence type="ECO:0000256" key="2">
    <source>
        <dbReference type="SAM" id="SignalP"/>
    </source>
</evidence>
<dbReference type="RefSeq" id="WP_217477900.1">
    <property type="nucleotide sequence ID" value="NZ_CADIKH010000010.1"/>
</dbReference>
<dbReference type="Pfam" id="PF01464">
    <property type="entry name" value="SLT"/>
    <property type="match status" value="1"/>
</dbReference>
<evidence type="ECO:0000313" key="5">
    <source>
        <dbReference type="Proteomes" id="UP000494363"/>
    </source>
</evidence>
<keyword evidence="5" id="KW-1185">Reference proteome</keyword>
<dbReference type="GO" id="GO:0000270">
    <property type="term" value="P:peptidoglycan metabolic process"/>
    <property type="evidence" value="ECO:0007669"/>
    <property type="project" value="InterPro"/>
</dbReference>
<dbReference type="GO" id="GO:0016020">
    <property type="term" value="C:membrane"/>
    <property type="evidence" value="ECO:0007669"/>
    <property type="project" value="InterPro"/>
</dbReference>
<dbReference type="Proteomes" id="UP000494363">
    <property type="component" value="Unassembled WGS sequence"/>
</dbReference>
<dbReference type="CDD" id="cd00254">
    <property type="entry name" value="LT-like"/>
    <property type="match status" value="1"/>
</dbReference>
<dbReference type="InterPro" id="IPR000189">
    <property type="entry name" value="Transglyc_AS"/>
</dbReference>
<evidence type="ECO:0000313" key="4">
    <source>
        <dbReference type="EMBL" id="CAB3755183.1"/>
    </source>
</evidence>
<comment type="similarity">
    <text evidence="1">Belongs to the transglycosylase Slt family.</text>
</comment>
<dbReference type="PANTHER" id="PTHR37423">
    <property type="entry name" value="SOLUBLE LYTIC MUREIN TRANSGLYCOSYLASE-RELATED"/>
    <property type="match status" value="1"/>
</dbReference>
<name>A0A6J5DMN0_9BURK</name>
<dbReference type="InterPro" id="IPR008258">
    <property type="entry name" value="Transglycosylase_SLT_dom_1"/>
</dbReference>
<reference evidence="4 5" key="1">
    <citation type="submission" date="2020-04" db="EMBL/GenBank/DDBJ databases">
        <authorList>
            <person name="De Canck E."/>
        </authorList>
    </citation>
    <scope>NUCLEOTIDE SEQUENCE [LARGE SCALE GENOMIC DNA]</scope>
    <source>
        <strain evidence="4 5">LMG 29542</strain>
    </source>
</reference>
<keyword evidence="4" id="KW-0456">Lyase</keyword>
<feature type="chain" id="PRO_5026658709" evidence="2">
    <location>
        <begin position="36"/>
        <end position="228"/>
    </location>
</feature>
<accession>A0A6J5DMN0</accession>
<keyword evidence="2" id="KW-0732">Signal</keyword>
<dbReference type="GO" id="GO:0008933">
    <property type="term" value="F:peptidoglycan lytic transglycosylase activity"/>
    <property type="evidence" value="ECO:0007669"/>
    <property type="project" value="InterPro"/>
</dbReference>
<protein>
    <submittedName>
        <fullName evidence="4">Membrane-bound lytic murein transglycosylase F</fullName>
        <ecNumber evidence="4">4.2.2.-</ecNumber>
    </submittedName>
</protein>
<dbReference type="PANTHER" id="PTHR37423:SF2">
    <property type="entry name" value="MEMBRANE-BOUND LYTIC MUREIN TRANSGLYCOSYLASE C"/>
    <property type="match status" value="1"/>
</dbReference>
<dbReference type="AlphaFoldDB" id="A0A6J5DMN0"/>
<evidence type="ECO:0000256" key="1">
    <source>
        <dbReference type="ARBA" id="ARBA00007734"/>
    </source>
</evidence>
<proteinExistence type="inferred from homology"/>
<dbReference type="Gene3D" id="1.10.530.10">
    <property type="match status" value="1"/>
</dbReference>
<dbReference type="SUPFAM" id="SSF53955">
    <property type="entry name" value="Lysozyme-like"/>
    <property type="match status" value="1"/>
</dbReference>
<dbReference type="PROSITE" id="PS00922">
    <property type="entry name" value="TRANSGLYCOSYLASE"/>
    <property type="match status" value="1"/>
</dbReference>
<gene>
    <name evidence="4" type="primary">mltF_2</name>
    <name evidence="4" type="ORF">LMG29542_02524</name>
</gene>
<evidence type="ECO:0000259" key="3">
    <source>
        <dbReference type="Pfam" id="PF01464"/>
    </source>
</evidence>
<dbReference type="EMBL" id="CADIKH010000010">
    <property type="protein sequence ID" value="CAB3755183.1"/>
    <property type="molecule type" value="Genomic_DNA"/>
</dbReference>
<dbReference type="EC" id="4.2.2.-" evidence="4"/>
<feature type="signal peptide" evidence="2">
    <location>
        <begin position="1"/>
        <end position="35"/>
    </location>
</feature>